<evidence type="ECO:0000313" key="2">
    <source>
        <dbReference type="Proteomes" id="UP000198990"/>
    </source>
</evidence>
<dbReference type="OrthoDB" id="9813840at2"/>
<proteinExistence type="predicted"/>
<sequence>MKKNWNISLPKILAMPLTFMVFFISFSQINAQDCPALLNPLNGSELVPLNSTIRWQPVTGVPGYILSLGTTEGGTDILNEQNLGASNSYTPSTGLPENTEIFVTITLFFFNQPNIVCDSQSFTTARLSEAPECTTFNIPQENALNVNTATNITWNASVSATGYFLTIGTSMNGGEIVDNLDVGNTLSYNPTADLPEETTFYIYVIPYNRIGLSVGCSPSIFTTAPKADLPFCATMITPFDGETNVPLSPVLEWNEVPNAIGYRVTIGTSPFESNILEDAIFFKTSTIVIDFEPNRTFFITITPFNNAGDAIGCSQETFSTLLGCGPYFDPLTGELQVLNPEITFPDTITVCLDNESNIISATDQADGYRWFKVDDTGNETFLSSSAELSISEVGNYIYEVYSVFEDSGRSFECSTSKKFTVEASQVPVIKNILVTNLANTSNYEVLTTESGSFEYALDNENGPYQDSNRFNEITLENHTVYVRDKGGCGIVNKLIEQDLMVEGFPKFFTPNGDGVNDYWQFIPPLATGENNVLNIWIFDKFGALLAQLAPDSVGWNGNFNGRALPESNYWFKAISNNNKVIKGHFSLKR</sequence>
<dbReference type="InterPro" id="IPR013783">
    <property type="entry name" value="Ig-like_fold"/>
</dbReference>
<dbReference type="SUPFAM" id="SSF49265">
    <property type="entry name" value="Fibronectin type III"/>
    <property type="match status" value="1"/>
</dbReference>
<accession>A0A1H7PCG7</accession>
<dbReference type="RefSeq" id="WP_091622865.1">
    <property type="nucleotide sequence ID" value="NZ_FNZN01000003.1"/>
</dbReference>
<dbReference type="EMBL" id="FNZN01000003">
    <property type="protein sequence ID" value="SEL33336.1"/>
    <property type="molecule type" value="Genomic_DNA"/>
</dbReference>
<protein>
    <submittedName>
        <fullName evidence="1">Gliding motility-associated C-terminal domain-containing protein</fullName>
    </submittedName>
</protein>
<dbReference type="Pfam" id="PF13585">
    <property type="entry name" value="CHU_C"/>
    <property type="match status" value="1"/>
</dbReference>
<dbReference type="NCBIfam" id="TIGR04131">
    <property type="entry name" value="Bac_Flav_CTERM"/>
    <property type="match status" value="1"/>
</dbReference>
<keyword evidence="2" id="KW-1185">Reference proteome</keyword>
<gene>
    <name evidence="1" type="ORF">SAMN04488008_103410</name>
</gene>
<name>A0A1H7PCG7_9FLAO</name>
<evidence type="ECO:0000313" key="1">
    <source>
        <dbReference type="EMBL" id="SEL33336.1"/>
    </source>
</evidence>
<reference evidence="2" key="1">
    <citation type="submission" date="2016-10" db="EMBL/GenBank/DDBJ databases">
        <authorList>
            <person name="Varghese N."/>
            <person name="Submissions S."/>
        </authorList>
    </citation>
    <scope>NUCLEOTIDE SEQUENCE [LARGE SCALE GENOMIC DNA]</scope>
    <source>
        <strain evidence="2">DSM 16471</strain>
    </source>
</reference>
<dbReference type="Gene3D" id="2.60.40.10">
    <property type="entry name" value="Immunoglobulins"/>
    <property type="match status" value="1"/>
</dbReference>
<dbReference type="InterPro" id="IPR026341">
    <property type="entry name" value="T9SS_type_B"/>
</dbReference>
<dbReference type="InterPro" id="IPR036116">
    <property type="entry name" value="FN3_sf"/>
</dbReference>
<dbReference type="Proteomes" id="UP000198990">
    <property type="component" value="Unassembled WGS sequence"/>
</dbReference>
<organism evidence="1 2">
    <name type="scientific">Maribacter orientalis</name>
    <dbReference type="NCBI Taxonomy" id="228957"/>
    <lineage>
        <taxon>Bacteria</taxon>
        <taxon>Pseudomonadati</taxon>
        <taxon>Bacteroidota</taxon>
        <taxon>Flavobacteriia</taxon>
        <taxon>Flavobacteriales</taxon>
        <taxon>Flavobacteriaceae</taxon>
        <taxon>Maribacter</taxon>
    </lineage>
</organism>
<dbReference type="AlphaFoldDB" id="A0A1H7PCG7"/>
<dbReference type="STRING" id="228957.SAMN04488008_103410"/>